<dbReference type="PATRIC" id="fig|45068.5.peg.438"/>
<gene>
    <name evidence="2" type="ORF">Llon_0409</name>
</gene>
<comment type="caution">
    <text evidence="2">The sequence shown here is derived from an EMBL/GenBank/DDBJ whole genome shotgun (WGS) entry which is preliminary data.</text>
</comment>
<evidence type="ECO:0000313" key="2">
    <source>
        <dbReference type="EMBL" id="KTD22535.1"/>
    </source>
</evidence>
<protein>
    <submittedName>
        <fullName evidence="2">Saccharopine dehydrogenase</fullName>
    </submittedName>
</protein>
<dbReference type="EMBL" id="LNYK01000007">
    <property type="protein sequence ID" value="KTD22535.1"/>
    <property type="molecule type" value="Genomic_DNA"/>
</dbReference>
<dbReference type="InterPro" id="IPR005097">
    <property type="entry name" value="Sacchrp_dh_NADP-bd"/>
</dbReference>
<dbReference type="RefSeq" id="WP_058528430.1">
    <property type="nucleotide sequence ID" value="NZ_CAAAHZ010000001.1"/>
</dbReference>
<dbReference type="PANTHER" id="PTHR43796">
    <property type="entry name" value="CARBOXYNORSPERMIDINE SYNTHASE"/>
    <property type="match status" value="1"/>
</dbReference>
<dbReference type="AlphaFoldDB" id="A0A0W0VQU6"/>
<dbReference type="OrthoDB" id="528778at2"/>
<dbReference type="Gene3D" id="3.40.50.720">
    <property type="entry name" value="NAD(P)-binding Rossmann-like Domain"/>
    <property type="match status" value="1"/>
</dbReference>
<dbReference type="STRING" id="45068.Llon_0409"/>
<accession>A0A0W0VQU6</accession>
<dbReference type="PANTHER" id="PTHR43796:SF2">
    <property type="entry name" value="CARBOXYNORSPERMIDINE SYNTHASE"/>
    <property type="match status" value="1"/>
</dbReference>
<dbReference type="InterPro" id="IPR036291">
    <property type="entry name" value="NAD(P)-bd_dom_sf"/>
</dbReference>
<keyword evidence="3" id="KW-1185">Reference proteome</keyword>
<feature type="domain" description="Saccharopine dehydrogenase NADP binding" evidence="1">
    <location>
        <begin position="5"/>
        <end position="123"/>
    </location>
</feature>
<reference evidence="2 3" key="1">
    <citation type="submission" date="2015-11" db="EMBL/GenBank/DDBJ databases">
        <title>Genomic analysis of 38 Legionella species identifies large and diverse effector repertoires.</title>
        <authorList>
            <person name="Burstein D."/>
            <person name="Amaro F."/>
            <person name="Zusman T."/>
            <person name="Lifshitz Z."/>
            <person name="Cohen O."/>
            <person name="Gilbert J.A."/>
            <person name="Pupko T."/>
            <person name="Shuman H.A."/>
            <person name="Segal G."/>
        </authorList>
    </citation>
    <scope>NUCLEOTIDE SEQUENCE [LARGE SCALE GENOMIC DNA]</scope>
    <source>
        <strain evidence="2 3">ATCC 49505</strain>
    </source>
</reference>
<organism evidence="2 3">
    <name type="scientific">Legionella londiniensis</name>
    <dbReference type="NCBI Taxonomy" id="45068"/>
    <lineage>
        <taxon>Bacteria</taxon>
        <taxon>Pseudomonadati</taxon>
        <taxon>Pseudomonadota</taxon>
        <taxon>Gammaproteobacteria</taxon>
        <taxon>Legionellales</taxon>
        <taxon>Legionellaceae</taxon>
        <taxon>Legionella</taxon>
    </lineage>
</organism>
<dbReference type="Pfam" id="PF03435">
    <property type="entry name" value="Sacchrp_dh_NADP"/>
    <property type="match status" value="1"/>
</dbReference>
<dbReference type="SUPFAM" id="SSF51735">
    <property type="entry name" value="NAD(P)-binding Rossmann-fold domains"/>
    <property type="match status" value="1"/>
</dbReference>
<proteinExistence type="predicted"/>
<dbReference type="Proteomes" id="UP000054997">
    <property type="component" value="Unassembled WGS sequence"/>
</dbReference>
<evidence type="ECO:0000313" key="3">
    <source>
        <dbReference type="Proteomes" id="UP000054997"/>
    </source>
</evidence>
<name>A0A0W0VQU6_9GAMM</name>
<evidence type="ECO:0000259" key="1">
    <source>
        <dbReference type="Pfam" id="PF03435"/>
    </source>
</evidence>
<sequence>MIKRILILGGYGNFGRFIAKCLARDEAIQLILAGRHIGKAKDLARRLNSVHFPETVYCDIQHNLNQVLEEMSPDVVIHTSGPFQKQGYQVPEACIKNGCHYIDLADARDYVANIEQLDIKAKANNLLLVSGASSVPGLSSAIIEHYLPQFYRLESIEYAIATAQLTNQGLATTAGVLSYAGKPFFTLKHGEKKVIYGWQGLRLKKFWHLNRRLLGNCDIPDLDLFPKCYPRLKNIKFQAGLELKVLHLGLYFLSWFVRLNLLPSLDRFASFLLKFSRWFDVFGHNNTGFYMLLQGKNAEGIEKKIQFDLYAEKGDGLYIPCMPAVLLAKKLTHENLSTRGAMACVGLVSLQEYLDALKNFGLDIIWRENMED</sequence>